<feature type="domain" description="Molybdopterin oxidoreductase" evidence="1">
    <location>
        <begin position="56"/>
        <end position="240"/>
    </location>
</feature>
<name>A0A379VK11_SALET</name>
<dbReference type="GO" id="GO:0009061">
    <property type="term" value="P:anaerobic respiration"/>
    <property type="evidence" value="ECO:0007669"/>
    <property type="project" value="TreeGrafter"/>
</dbReference>
<dbReference type="GO" id="GO:0009055">
    <property type="term" value="F:electron transfer activity"/>
    <property type="evidence" value="ECO:0007669"/>
    <property type="project" value="TreeGrafter"/>
</dbReference>
<dbReference type="PANTHER" id="PTHR43742:SF5">
    <property type="entry name" value="BIOTIN SULFOXIDE REDUCTASE"/>
    <property type="match status" value="1"/>
</dbReference>
<evidence type="ECO:0000259" key="1">
    <source>
        <dbReference type="Pfam" id="PF00384"/>
    </source>
</evidence>
<dbReference type="InterPro" id="IPR050612">
    <property type="entry name" value="Prok_Mopterin_Oxidored"/>
</dbReference>
<gene>
    <name evidence="3" type="primary">torZ_1</name>
    <name evidence="3" type="ORF">NCTC8256_00270</name>
</gene>
<proteinExistence type="predicted"/>
<dbReference type="SUPFAM" id="SSF53706">
    <property type="entry name" value="Formate dehydrogenase/DMSO reductase, domains 1-3"/>
    <property type="match status" value="1"/>
</dbReference>
<feature type="domain" description="Molybdopterin oxidoreductase N-terminal" evidence="2">
    <location>
        <begin position="12"/>
        <end position="52"/>
    </location>
</feature>
<reference evidence="3 4" key="1">
    <citation type="submission" date="2018-06" db="EMBL/GenBank/DDBJ databases">
        <authorList>
            <consortium name="Pathogen Informatics"/>
            <person name="Doyle S."/>
        </authorList>
    </citation>
    <scope>NUCLEOTIDE SEQUENCE [LARGE SCALE GENOMIC DNA]</scope>
    <source>
        <strain evidence="3 4">NCTC8256</strain>
    </source>
</reference>
<evidence type="ECO:0000313" key="4">
    <source>
        <dbReference type="Proteomes" id="UP000254346"/>
    </source>
</evidence>
<evidence type="ECO:0000313" key="3">
    <source>
        <dbReference type="EMBL" id="SUH06424.1"/>
    </source>
</evidence>
<dbReference type="Gene3D" id="3.40.50.740">
    <property type="match status" value="1"/>
</dbReference>
<dbReference type="Proteomes" id="UP000254346">
    <property type="component" value="Unassembled WGS sequence"/>
</dbReference>
<protein>
    <submittedName>
        <fullName evidence="3">Biotin sulfoxide reductase</fullName>
        <ecNumber evidence="3">1.7.2.3</ecNumber>
    </submittedName>
</protein>
<dbReference type="Pfam" id="PF00384">
    <property type="entry name" value="Molybdopterin"/>
    <property type="match status" value="1"/>
</dbReference>
<dbReference type="EMBL" id="UGXR01000001">
    <property type="protein sequence ID" value="SUH06424.1"/>
    <property type="molecule type" value="Genomic_DNA"/>
</dbReference>
<dbReference type="GO" id="GO:0030288">
    <property type="term" value="C:outer membrane-bounded periplasmic space"/>
    <property type="evidence" value="ECO:0007669"/>
    <property type="project" value="TreeGrafter"/>
</dbReference>
<dbReference type="GO" id="GO:0050626">
    <property type="term" value="F:trimethylamine-N-oxide reductase (cytochrome c) activity"/>
    <property type="evidence" value="ECO:0007669"/>
    <property type="project" value="UniProtKB-EC"/>
</dbReference>
<organism evidence="3 4">
    <name type="scientific">Salmonella enterica I</name>
    <dbReference type="NCBI Taxonomy" id="59201"/>
    <lineage>
        <taxon>Bacteria</taxon>
        <taxon>Pseudomonadati</taxon>
        <taxon>Pseudomonadota</taxon>
        <taxon>Gammaproteobacteria</taxon>
        <taxon>Enterobacterales</taxon>
        <taxon>Enterobacteriaceae</taxon>
        <taxon>Salmonella</taxon>
    </lineage>
</organism>
<dbReference type="Pfam" id="PF18364">
    <property type="entry name" value="Molybdopterin_N"/>
    <property type="match status" value="1"/>
</dbReference>
<dbReference type="Gene3D" id="3.40.228.10">
    <property type="entry name" value="Dimethylsulfoxide Reductase, domain 2"/>
    <property type="match status" value="1"/>
</dbReference>
<dbReference type="AlphaFoldDB" id="A0A379VK11"/>
<dbReference type="InterPro" id="IPR006656">
    <property type="entry name" value="Mopterin_OxRdtase"/>
</dbReference>
<dbReference type="PANTHER" id="PTHR43742">
    <property type="entry name" value="TRIMETHYLAMINE-N-OXIDE REDUCTASE"/>
    <property type="match status" value="1"/>
</dbReference>
<evidence type="ECO:0000259" key="2">
    <source>
        <dbReference type="Pfam" id="PF18364"/>
    </source>
</evidence>
<accession>A0A379VK11</accession>
<dbReference type="EC" id="1.7.2.3" evidence="3"/>
<sequence>MTHAPSRHSVLTAAHWGPVRVETDGERIFASYGELPTAHQNSLQTVVHDQVHSKTRVRFPMVRKGFLASPDKPQGIRGQDEFVRVSWDDALDLIHAQHKRIRESYGPSSIFAGSYGWRSNGVLHKAATLLQRYMALAGGYTGHLGDYSTGAAQAIMPYVVGGNEVYQQQTSWPVVLEHSEVVVLWSANPLNTLKIAWNASDEQGLDYFAALRQSGKRLICIDPMRSESVDFFGDKMEWIARIWAPMWR</sequence>
<dbReference type="InterPro" id="IPR041460">
    <property type="entry name" value="Molybdopterin_N"/>
</dbReference>
<keyword evidence="3" id="KW-0560">Oxidoreductase</keyword>
<dbReference type="GO" id="GO:0030151">
    <property type="term" value="F:molybdenum ion binding"/>
    <property type="evidence" value="ECO:0007669"/>
    <property type="project" value="TreeGrafter"/>
</dbReference>